<sequence length="179" mass="20067">MVIRMNVKRLVIALSFGVLLAFPIQGGSAVAQQNAENSETSLALVHFNKLTLQNKTPLTSSSLESSKPEDLNVETLSAVEENIARNLNSHWAWPEYTLEMIDSYSPFLFRTKKSQSIEEIKLLVQVNAKGRVSGFEVINEVDRGLVERLDHMIRKLPDCKPVPGYPSYSSATFEMVIQK</sequence>
<evidence type="ECO:0000313" key="2">
    <source>
        <dbReference type="EMBL" id="PZV79080.1"/>
    </source>
</evidence>
<dbReference type="AlphaFoldDB" id="A0A326RLN6"/>
<keyword evidence="1" id="KW-0732">Signal</keyword>
<protein>
    <recommendedName>
        <fullName evidence="4">TonB-like protein</fullName>
    </recommendedName>
</protein>
<evidence type="ECO:0000313" key="3">
    <source>
        <dbReference type="Proteomes" id="UP000248917"/>
    </source>
</evidence>
<dbReference type="OrthoDB" id="823311at2"/>
<dbReference type="Proteomes" id="UP000248917">
    <property type="component" value="Unassembled WGS sequence"/>
</dbReference>
<comment type="caution">
    <text evidence="2">The sequence shown here is derived from an EMBL/GenBank/DDBJ whole genome shotgun (WGS) entry which is preliminary data.</text>
</comment>
<accession>A0A326RLN6</accession>
<dbReference type="RefSeq" id="WP_111394347.1">
    <property type="nucleotide sequence ID" value="NZ_JBKBOX010000008.1"/>
</dbReference>
<organism evidence="2 3">
    <name type="scientific">Algoriphagus aquaeductus</name>
    <dbReference type="NCBI Taxonomy" id="475299"/>
    <lineage>
        <taxon>Bacteria</taxon>
        <taxon>Pseudomonadati</taxon>
        <taxon>Bacteroidota</taxon>
        <taxon>Cytophagia</taxon>
        <taxon>Cytophagales</taxon>
        <taxon>Cyclobacteriaceae</taxon>
        <taxon>Algoriphagus</taxon>
    </lineage>
</organism>
<evidence type="ECO:0008006" key="4">
    <source>
        <dbReference type="Google" id="ProtNLM"/>
    </source>
</evidence>
<keyword evidence="3" id="KW-1185">Reference proteome</keyword>
<dbReference type="EMBL" id="QKTX01000015">
    <property type="protein sequence ID" value="PZV79080.1"/>
    <property type="molecule type" value="Genomic_DNA"/>
</dbReference>
<feature type="chain" id="PRO_5016371332" description="TonB-like protein" evidence="1">
    <location>
        <begin position="22"/>
        <end position="179"/>
    </location>
</feature>
<feature type="signal peptide" evidence="1">
    <location>
        <begin position="1"/>
        <end position="21"/>
    </location>
</feature>
<name>A0A326RLN6_9BACT</name>
<gene>
    <name evidence="2" type="ORF">CLV31_11540</name>
</gene>
<proteinExistence type="predicted"/>
<evidence type="ECO:0000256" key="1">
    <source>
        <dbReference type="SAM" id="SignalP"/>
    </source>
</evidence>
<reference evidence="2 3" key="1">
    <citation type="submission" date="2018-06" db="EMBL/GenBank/DDBJ databases">
        <title>Genomic Encyclopedia of Archaeal and Bacterial Type Strains, Phase II (KMG-II): from individual species to whole genera.</title>
        <authorList>
            <person name="Goeker M."/>
        </authorList>
    </citation>
    <scope>NUCLEOTIDE SEQUENCE [LARGE SCALE GENOMIC DNA]</scope>
    <source>
        <strain evidence="2 3">T4</strain>
    </source>
</reference>